<evidence type="ECO:0000313" key="2">
    <source>
        <dbReference type="Proteomes" id="UP000007875"/>
    </source>
</evidence>
<dbReference type="Ensembl" id="ENSCSAVT00000004192.1">
    <property type="protein sequence ID" value="ENSCSAVP00000004130.1"/>
    <property type="gene ID" value="ENSCSAVG00000002427.1"/>
</dbReference>
<reference evidence="2" key="1">
    <citation type="submission" date="2003-08" db="EMBL/GenBank/DDBJ databases">
        <authorList>
            <person name="Birren B."/>
            <person name="Nusbaum C."/>
            <person name="Abebe A."/>
            <person name="Abouelleil A."/>
            <person name="Adekoya E."/>
            <person name="Ait-zahra M."/>
            <person name="Allen N."/>
            <person name="Allen T."/>
            <person name="An P."/>
            <person name="Anderson M."/>
            <person name="Anderson S."/>
            <person name="Arachchi H."/>
            <person name="Armbruster J."/>
            <person name="Bachantsang P."/>
            <person name="Baldwin J."/>
            <person name="Barry A."/>
            <person name="Bayul T."/>
            <person name="Blitshsteyn B."/>
            <person name="Bloom T."/>
            <person name="Blye J."/>
            <person name="Boguslavskiy L."/>
            <person name="Borowsky M."/>
            <person name="Boukhgalter B."/>
            <person name="Brunache A."/>
            <person name="Butler J."/>
            <person name="Calixte N."/>
            <person name="Calvo S."/>
            <person name="Camarata J."/>
            <person name="Campo K."/>
            <person name="Chang J."/>
            <person name="Cheshatsang Y."/>
            <person name="Citroen M."/>
            <person name="Collymore A."/>
            <person name="Considine T."/>
            <person name="Cook A."/>
            <person name="Cooke P."/>
            <person name="Corum B."/>
            <person name="Cuomo C."/>
            <person name="David R."/>
            <person name="Dawoe T."/>
            <person name="Degray S."/>
            <person name="Dodge S."/>
            <person name="Dooley K."/>
            <person name="Dorje P."/>
            <person name="Dorjee K."/>
            <person name="Dorris L."/>
            <person name="Duffey N."/>
            <person name="Dupes A."/>
            <person name="Elkins T."/>
            <person name="Engels R."/>
            <person name="Erickson J."/>
            <person name="Farina A."/>
            <person name="Faro S."/>
            <person name="Ferreira P."/>
            <person name="Fischer H."/>
            <person name="Fitzgerald M."/>
            <person name="Foley K."/>
            <person name="Gage D."/>
            <person name="Galagan J."/>
            <person name="Gearin G."/>
            <person name="Gnerre S."/>
            <person name="Gnirke A."/>
            <person name="Goyette A."/>
            <person name="Graham J."/>
            <person name="Grandbois E."/>
            <person name="Gyaltsen K."/>
            <person name="Hafez N."/>
            <person name="Hagopian D."/>
            <person name="Hagos B."/>
            <person name="Hall J."/>
            <person name="Hatcher B."/>
            <person name="Heller A."/>
            <person name="Higgins H."/>
            <person name="Honan T."/>
            <person name="Horn A."/>
            <person name="Houde N."/>
            <person name="Hughes L."/>
            <person name="Hulme W."/>
            <person name="Husby E."/>
            <person name="Iliev I."/>
            <person name="Jaffe D."/>
            <person name="Jones C."/>
            <person name="Kamal M."/>
            <person name="Kamat A."/>
            <person name="Kamvysselis M."/>
            <person name="Karlsson E."/>
            <person name="Kells C."/>
            <person name="Kieu A."/>
            <person name="Kisner P."/>
            <person name="Kodira C."/>
            <person name="Kulbokas E."/>
            <person name="Labutti K."/>
            <person name="Lama D."/>
            <person name="Landers T."/>
            <person name="Leger J."/>
            <person name="Levine S."/>
            <person name="Lewis D."/>
            <person name="Lewis T."/>
            <person name="Lindblad-toh K."/>
            <person name="Liu X."/>
            <person name="Lokyitsang T."/>
            <person name="Lokyitsang Y."/>
            <person name="Lucien O."/>
            <person name="Lui A."/>
            <person name="Ma L.J."/>
            <person name="Mabbitt R."/>
            <person name="Macdonald J."/>
            <person name="Maclean C."/>
            <person name="Major J."/>
            <person name="Manning J."/>
            <person name="Marabella R."/>
            <person name="Maru K."/>
            <person name="Matthews C."/>
            <person name="Mauceli E."/>
            <person name="Mccarthy M."/>
            <person name="Mcdonough S."/>
            <person name="Mcghee T."/>
            <person name="Meldrim J."/>
            <person name="Meneus L."/>
            <person name="Mesirov J."/>
            <person name="Mihalev A."/>
            <person name="Mihova T."/>
            <person name="Mikkelsen T."/>
            <person name="Mlenga V."/>
            <person name="Moru K."/>
            <person name="Mozes J."/>
            <person name="Mulrain L."/>
            <person name="Munson G."/>
            <person name="Naylor J."/>
            <person name="Newes C."/>
            <person name="Nguyen C."/>
            <person name="Nguyen N."/>
            <person name="Nguyen T."/>
            <person name="Nicol R."/>
            <person name="Nielsen C."/>
            <person name="Nizzari M."/>
            <person name="Norbu C."/>
            <person name="Norbu N."/>
            <person name="O'donnell P."/>
            <person name="Okoawo O."/>
            <person name="O'leary S."/>
            <person name="Omotosho B."/>
            <person name="O'neill K."/>
            <person name="Osman S."/>
            <person name="Parker S."/>
            <person name="Perrin D."/>
            <person name="Phunkhang P."/>
            <person name="Piqani B."/>
            <person name="Purcell S."/>
            <person name="Rachupka T."/>
            <person name="Ramasamy U."/>
            <person name="Rameau R."/>
            <person name="Ray V."/>
            <person name="Raymond C."/>
            <person name="Retta R."/>
            <person name="Richardson S."/>
            <person name="Rise C."/>
            <person name="Rodriguez J."/>
            <person name="Rogers J."/>
            <person name="Rogov P."/>
            <person name="Rutman M."/>
            <person name="Schupbach R."/>
            <person name="Seaman C."/>
            <person name="Settipalli S."/>
            <person name="Sharpe T."/>
            <person name="Sheridan J."/>
            <person name="Sherpa N."/>
            <person name="Shi J."/>
            <person name="Smirnov S."/>
            <person name="Smith C."/>
            <person name="Sougnez C."/>
            <person name="Spencer B."/>
            <person name="Stalker J."/>
            <person name="Stange-thomann N."/>
            <person name="Stavropoulos S."/>
            <person name="Stetson K."/>
            <person name="Stone C."/>
            <person name="Stone S."/>
            <person name="Stubbs M."/>
            <person name="Talamas J."/>
            <person name="Tchuinga P."/>
            <person name="Tenzing P."/>
            <person name="Tesfaye S."/>
            <person name="Theodore J."/>
            <person name="Thoulutsang Y."/>
            <person name="Topham K."/>
            <person name="Towey S."/>
            <person name="Tsamla T."/>
            <person name="Tsomo N."/>
            <person name="Vallee D."/>
            <person name="Vassiliev H."/>
            <person name="Venkataraman V."/>
            <person name="Vinson J."/>
            <person name="Vo A."/>
            <person name="Wade C."/>
            <person name="Wang S."/>
            <person name="Wangchuk T."/>
            <person name="Wangdi T."/>
            <person name="Whittaker C."/>
            <person name="Wilkinson J."/>
            <person name="Wu Y."/>
            <person name="Wyman D."/>
            <person name="Yadav S."/>
            <person name="Yang S."/>
            <person name="Yang X."/>
            <person name="Yeager S."/>
            <person name="Yee E."/>
            <person name="Young G."/>
            <person name="Zainoun J."/>
            <person name="Zembeck L."/>
            <person name="Zimmer A."/>
            <person name="Zody M."/>
            <person name="Lander E."/>
        </authorList>
    </citation>
    <scope>NUCLEOTIDE SEQUENCE [LARGE SCALE GENOMIC DNA]</scope>
</reference>
<accession>H2YFN2</accession>
<name>H2YFN2_CIOSA</name>
<sequence>MSDVYLQPISSSNKNNQHYDNIDLCNEDTFGAGAIEGDWELDHAHHVGLQRGESWKGNANDIGLKSGLKRDLSDDLEPFNFDSFHSPSQLDDDELERSNQQLAAAVEELVLNSDQDQDMIDPAIVSLRRQPQATHLAASPKLPPLYSCDENQMKFNNPNISTLFSRPDNLYTSDNMKNIWNESSLGQSILTASLAMPVDNKPSNENGNLQFEV</sequence>
<proteinExistence type="predicted"/>
<dbReference type="HOGENOM" id="CLU_1293971_0_0_1"/>
<dbReference type="InParanoid" id="H2YFN2"/>
<reference evidence="1" key="3">
    <citation type="submission" date="2025-09" db="UniProtKB">
        <authorList>
            <consortium name="Ensembl"/>
        </authorList>
    </citation>
    <scope>IDENTIFICATION</scope>
</reference>
<evidence type="ECO:0000313" key="1">
    <source>
        <dbReference type="Ensembl" id="ENSCSAVP00000004130.1"/>
    </source>
</evidence>
<dbReference type="Proteomes" id="UP000007875">
    <property type="component" value="Unassembled WGS sequence"/>
</dbReference>
<protein>
    <submittedName>
        <fullName evidence="1">Uncharacterized protein</fullName>
    </submittedName>
</protein>
<dbReference type="AlphaFoldDB" id="H2YFN2"/>
<reference evidence="1" key="2">
    <citation type="submission" date="2025-08" db="UniProtKB">
        <authorList>
            <consortium name="Ensembl"/>
        </authorList>
    </citation>
    <scope>IDENTIFICATION</scope>
</reference>
<organism evidence="1 2">
    <name type="scientific">Ciona savignyi</name>
    <name type="common">Pacific transparent sea squirt</name>
    <dbReference type="NCBI Taxonomy" id="51511"/>
    <lineage>
        <taxon>Eukaryota</taxon>
        <taxon>Metazoa</taxon>
        <taxon>Chordata</taxon>
        <taxon>Tunicata</taxon>
        <taxon>Ascidiacea</taxon>
        <taxon>Phlebobranchia</taxon>
        <taxon>Cionidae</taxon>
        <taxon>Ciona</taxon>
    </lineage>
</organism>
<keyword evidence="2" id="KW-1185">Reference proteome</keyword>